<dbReference type="InterPro" id="IPR001002">
    <property type="entry name" value="Chitin-bd_1"/>
</dbReference>
<accession>A0A8H6RPJ7</accession>
<feature type="disulfide bond" evidence="2">
    <location>
        <begin position="65"/>
        <end position="79"/>
    </location>
</feature>
<protein>
    <submittedName>
        <fullName evidence="6">Endochitinase PR4</fullName>
    </submittedName>
</protein>
<evidence type="ECO:0000313" key="6">
    <source>
        <dbReference type="EMBL" id="KAF7193911.1"/>
    </source>
</evidence>
<dbReference type="OrthoDB" id="1193027at2759"/>
<name>A0A8H6RPJ7_9PEZI</name>
<sequence length="458" mass="46642">MHTFTALAAFAALASAIPHGHKHLHLHAPRHLESSPLAGRDELPVDLLTGQCGGNTGYGCSSGFCCSQYGYCGTDPDYCGVGCQFGACNGNATAPNPAAATTPPVQNASIVQPTGGASTTVLSVASTTALAEKGHSPPGYGWGPPQYSGPWSKEVPSSAPVQPTFFSQPATTLATSYSAPAYSPPAYSEPSSTEEPTTAVAPTPTPYSSPEPSTTAQPTTEAPSSSSAAPPTYSSPATGGGGGAGLGDTYKMYTGDGTTQAGWPAESSWMSFDDAWTSNLATISSSCTQFGTENNSDEETANIKSAIQSVASSTGVDSRYILAIMMQESKGCVRAPTTTYEFSNPGLMQSFQGTHTCNPGTQAAPQGVSPCPQSEIEGMIADGVNGAPSGTDLVNSLSQAGCEDVSKYYKAARIYNSGSVTGNDLGLGVATHCYAADIANRLTGWTTATCLCTLDGGS</sequence>
<organism evidence="6 7">
    <name type="scientific">Pseudocercospora fuligena</name>
    <dbReference type="NCBI Taxonomy" id="685502"/>
    <lineage>
        <taxon>Eukaryota</taxon>
        <taxon>Fungi</taxon>
        <taxon>Dikarya</taxon>
        <taxon>Ascomycota</taxon>
        <taxon>Pezizomycotina</taxon>
        <taxon>Dothideomycetes</taxon>
        <taxon>Dothideomycetidae</taxon>
        <taxon>Mycosphaerellales</taxon>
        <taxon>Mycosphaerellaceae</taxon>
        <taxon>Pseudocercospora</taxon>
    </lineage>
</organism>
<evidence type="ECO:0000256" key="2">
    <source>
        <dbReference type="PROSITE-ProRule" id="PRU00261"/>
    </source>
</evidence>
<dbReference type="GO" id="GO:0008061">
    <property type="term" value="F:chitin binding"/>
    <property type="evidence" value="ECO:0007669"/>
    <property type="project" value="UniProtKB-UniRule"/>
</dbReference>
<dbReference type="CDD" id="cd00035">
    <property type="entry name" value="ChtBD1"/>
    <property type="match status" value="1"/>
</dbReference>
<dbReference type="Proteomes" id="UP000660729">
    <property type="component" value="Unassembled WGS sequence"/>
</dbReference>
<dbReference type="PROSITE" id="PS50941">
    <property type="entry name" value="CHIT_BIND_I_2"/>
    <property type="match status" value="1"/>
</dbReference>
<evidence type="ECO:0000313" key="7">
    <source>
        <dbReference type="Proteomes" id="UP000660729"/>
    </source>
</evidence>
<proteinExistence type="predicted"/>
<dbReference type="Pfam" id="PF00187">
    <property type="entry name" value="Chitin_bind_1"/>
    <property type="match status" value="1"/>
</dbReference>
<keyword evidence="2" id="KW-1015">Disulfide bond</keyword>
<dbReference type="Gene3D" id="1.10.530.10">
    <property type="match status" value="1"/>
</dbReference>
<feature type="compositionally biased region" description="Low complexity" evidence="3">
    <location>
        <begin position="210"/>
        <end position="237"/>
    </location>
</feature>
<feature type="disulfide bond" evidence="2">
    <location>
        <begin position="60"/>
        <end position="72"/>
    </location>
</feature>
<feature type="chain" id="PRO_5034448043" evidence="4">
    <location>
        <begin position="17"/>
        <end position="458"/>
    </location>
</feature>
<evidence type="ECO:0000256" key="4">
    <source>
        <dbReference type="SAM" id="SignalP"/>
    </source>
</evidence>
<dbReference type="AlphaFoldDB" id="A0A8H6RPJ7"/>
<dbReference type="SMART" id="SM00270">
    <property type="entry name" value="ChtBD1"/>
    <property type="match status" value="1"/>
</dbReference>
<evidence type="ECO:0000256" key="3">
    <source>
        <dbReference type="SAM" id="MobiDB-lite"/>
    </source>
</evidence>
<feature type="region of interest" description="Disordered" evidence="3">
    <location>
        <begin position="129"/>
        <end position="164"/>
    </location>
</feature>
<feature type="signal peptide" evidence="4">
    <location>
        <begin position="1"/>
        <end position="16"/>
    </location>
</feature>
<dbReference type="InterPro" id="IPR018371">
    <property type="entry name" value="Chitin-binding_1_CS"/>
</dbReference>
<reference evidence="6" key="1">
    <citation type="submission" date="2020-04" db="EMBL/GenBank/DDBJ databases">
        <title>Draft genome resource of the tomato pathogen Pseudocercospora fuligena.</title>
        <authorList>
            <person name="Zaccaron A."/>
        </authorList>
    </citation>
    <scope>NUCLEOTIDE SEQUENCE</scope>
    <source>
        <strain evidence="6">PF001</strain>
    </source>
</reference>
<comment type="caution">
    <text evidence="6">The sequence shown here is derived from an EMBL/GenBank/DDBJ whole genome shotgun (WGS) entry which is preliminary data.</text>
</comment>
<gene>
    <name evidence="6" type="ORF">HII31_04801</name>
</gene>
<evidence type="ECO:0000259" key="5">
    <source>
        <dbReference type="PROSITE" id="PS50941"/>
    </source>
</evidence>
<dbReference type="Gene3D" id="3.30.60.10">
    <property type="entry name" value="Endochitinase-like"/>
    <property type="match status" value="1"/>
</dbReference>
<dbReference type="EMBL" id="JABCIY010000070">
    <property type="protein sequence ID" value="KAF7193911.1"/>
    <property type="molecule type" value="Genomic_DNA"/>
</dbReference>
<feature type="domain" description="Chitin-binding type-1" evidence="5">
    <location>
        <begin position="49"/>
        <end position="90"/>
    </location>
</feature>
<keyword evidence="4" id="KW-0732">Signal</keyword>
<evidence type="ECO:0000256" key="1">
    <source>
        <dbReference type="ARBA" id="ARBA00022669"/>
    </source>
</evidence>
<keyword evidence="1 2" id="KW-0147">Chitin-binding</keyword>
<keyword evidence="7" id="KW-1185">Reference proteome</keyword>
<feature type="compositionally biased region" description="Low complexity" evidence="3">
    <location>
        <begin position="181"/>
        <end position="202"/>
    </location>
</feature>
<dbReference type="InterPro" id="IPR036861">
    <property type="entry name" value="Endochitinase-like_sf"/>
</dbReference>
<feature type="region of interest" description="Disordered" evidence="3">
    <location>
        <begin position="181"/>
        <end position="242"/>
    </location>
</feature>
<dbReference type="PROSITE" id="PS00026">
    <property type="entry name" value="CHIT_BIND_I_1"/>
    <property type="match status" value="1"/>
</dbReference>
<dbReference type="SUPFAM" id="SSF57016">
    <property type="entry name" value="Plant lectins/antimicrobial peptides"/>
    <property type="match status" value="1"/>
</dbReference>
<comment type="caution">
    <text evidence="2">Lacks conserved residue(s) required for the propagation of feature annotation.</text>
</comment>